<evidence type="ECO:0000259" key="14">
    <source>
        <dbReference type="PROSITE" id="PS50110"/>
    </source>
</evidence>
<accession>A0AAJ1T6E3</accession>
<keyword evidence="8" id="KW-0010">Activator</keyword>
<dbReference type="RefSeq" id="WP_307258821.1">
    <property type="nucleotide sequence ID" value="NZ_JAUSUC010000071.1"/>
</dbReference>
<dbReference type="Gene3D" id="6.10.250.690">
    <property type="match status" value="1"/>
</dbReference>
<feature type="domain" description="Response regulatory" evidence="14">
    <location>
        <begin position="3"/>
        <end position="116"/>
    </location>
</feature>
<dbReference type="PROSITE" id="PS50110">
    <property type="entry name" value="RESPONSE_REGULATORY"/>
    <property type="match status" value="1"/>
</dbReference>
<dbReference type="InterPro" id="IPR011006">
    <property type="entry name" value="CheY-like_superfamily"/>
</dbReference>
<dbReference type="InterPro" id="IPR001867">
    <property type="entry name" value="OmpR/PhoB-type_DNA-bd"/>
</dbReference>
<dbReference type="InterPro" id="IPR039420">
    <property type="entry name" value="WalR-like"/>
</dbReference>
<evidence type="ECO:0000256" key="1">
    <source>
        <dbReference type="ARBA" id="ARBA00004496"/>
    </source>
</evidence>
<name>A0AAJ1T6E3_9BACI</name>
<keyword evidence="17" id="KW-1185">Reference proteome</keyword>
<protein>
    <recommendedName>
        <fullName evidence="11">Heme response regulator HssR</fullName>
    </recommendedName>
</protein>
<keyword evidence="6" id="KW-0843">Virulence</keyword>
<evidence type="ECO:0000256" key="3">
    <source>
        <dbReference type="ARBA" id="ARBA00022553"/>
    </source>
</evidence>
<evidence type="ECO:0000313" key="16">
    <source>
        <dbReference type="EMBL" id="MDQ0216744.1"/>
    </source>
</evidence>
<dbReference type="InterPro" id="IPR001789">
    <property type="entry name" value="Sig_transdc_resp-reg_receiver"/>
</dbReference>
<reference evidence="16" key="1">
    <citation type="submission" date="2023-07" db="EMBL/GenBank/DDBJ databases">
        <title>Genomic Encyclopedia of Type Strains, Phase IV (KMG-IV): sequencing the most valuable type-strain genomes for metagenomic binning, comparative biology and taxonomic classification.</title>
        <authorList>
            <person name="Goeker M."/>
        </authorList>
    </citation>
    <scope>NUCLEOTIDE SEQUENCE</scope>
    <source>
        <strain evidence="16">DSM 23947</strain>
    </source>
</reference>
<feature type="domain" description="OmpR/PhoB-type" evidence="15">
    <location>
        <begin position="124"/>
        <end position="222"/>
    </location>
</feature>
<dbReference type="FunFam" id="1.10.10.10:FF:000018">
    <property type="entry name" value="DNA-binding response regulator ResD"/>
    <property type="match status" value="1"/>
</dbReference>
<sequence length="225" mass="26022">MMTILVVDDDSNIRRFISKHLEENGFTVRQAADGKEALTQLESNRCDLAVVDVMMPHMDGFELTKEIRKVYDLPIILLTAKDQMEDKATGFRAGTDDYVVKPFEIKELLFRIQALLRRYDKQSEAILRIGDTMINQKSYEVEVNGRTFLLPLKEFELLAFLASNPNRTFTRSHLIEAIWGIDYEGDERTVDVHIKRLRTRVIQHSKDLTIKTVRGVGYQLEETKA</sequence>
<proteinExistence type="predicted"/>
<keyword evidence="9" id="KW-0804">Transcription</keyword>
<dbReference type="GO" id="GO:0005829">
    <property type="term" value="C:cytosol"/>
    <property type="evidence" value="ECO:0007669"/>
    <property type="project" value="TreeGrafter"/>
</dbReference>
<evidence type="ECO:0000256" key="4">
    <source>
        <dbReference type="ARBA" id="ARBA00023012"/>
    </source>
</evidence>
<dbReference type="SUPFAM" id="SSF52172">
    <property type="entry name" value="CheY-like"/>
    <property type="match status" value="1"/>
</dbReference>
<evidence type="ECO:0000256" key="5">
    <source>
        <dbReference type="ARBA" id="ARBA00023015"/>
    </source>
</evidence>
<keyword evidence="3 12" id="KW-0597">Phosphoprotein</keyword>
<comment type="function">
    <text evidence="10">Member of the two-component regulatory system HssS/HssR involved in intracellular heme homeostasis and tempering of staphylococcal virulence. Phosphorylated HssR binds to a direct repeat sequence within hrtAB promoter and activates the expression of hrtAB, an efflux pump, in response to extracellular heme, hemin, hemoglobin or blood.</text>
</comment>
<keyword evidence="7 13" id="KW-0238">DNA-binding</keyword>
<evidence type="ECO:0000256" key="13">
    <source>
        <dbReference type="PROSITE-ProRule" id="PRU01091"/>
    </source>
</evidence>
<dbReference type="PANTHER" id="PTHR48111:SF49">
    <property type="entry name" value="HEME RESPONSE REGULATOR HSSR"/>
    <property type="match status" value="1"/>
</dbReference>
<dbReference type="Gene3D" id="1.10.10.10">
    <property type="entry name" value="Winged helix-like DNA-binding domain superfamily/Winged helix DNA-binding domain"/>
    <property type="match status" value="1"/>
</dbReference>
<keyword evidence="2" id="KW-0963">Cytoplasm</keyword>
<evidence type="ECO:0000256" key="11">
    <source>
        <dbReference type="ARBA" id="ARBA00039976"/>
    </source>
</evidence>
<dbReference type="InterPro" id="IPR036388">
    <property type="entry name" value="WH-like_DNA-bd_sf"/>
</dbReference>
<evidence type="ECO:0000256" key="7">
    <source>
        <dbReference type="ARBA" id="ARBA00023125"/>
    </source>
</evidence>
<dbReference type="GO" id="GO:0006355">
    <property type="term" value="P:regulation of DNA-templated transcription"/>
    <property type="evidence" value="ECO:0007669"/>
    <property type="project" value="InterPro"/>
</dbReference>
<evidence type="ECO:0000256" key="12">
    <source>
        <dbReference type="PROSITE-ProRule" id="PRU00169"/>
    </source>
</evidence>
<evidence type="ECO:0000256" key="8">
    <source>
        <dbReference type="ARBA" id="ARBA00023159"/>
    </source>
</evidence>
<dbReference type="CDD" id="cd17574">
    <property type="entry name" value="REC_OmpR"/>
    <property type="match status" value="1"/>
</dbReference>
<evidence type="ECO:0000256" key="9">
    <source>
        <dbReference type="ARBA" id="ARBA00023163"/>
    </source>
</evidence>
<dbReference type="Pfam" id="PF00486">
    <property type="entry name" value="Trans_reg_C"/>
    <property type="match status" value="1"/>
</dbReference>
<evidence type="ECO:0000256" key="2">
    <source>
        <dbReference type="ARBA" id="ARBA00022490"/>
    </source>
</evidence>
<dbReference type="PANTHER" id="PTHR48111">
    <property type="entry name" value="REGULATOR OF RPOS"/>
    <property type="match status" value="1"/>
</dbReference>
<dbReference type="Proteomes" id="UP001237207">
    <property type="component" value="Unassembled WGS sequence"/>
</dbReference>
<feature type="modified residue" description="4-aspartylphosphate" evidence="12">
    <location>
        <position position="52"/>
    </location>
</feature>
<evidence type="ECO:0000256" key="10">
    <source>
        <dbReference type="ARBA" id="ARBA00037471"/>
    </source>
</evidence>
<dbReference type="SMART" id="SM00448">
    <property type="entry name" value="REC"/>
    <property type="match status" value="1"/>
</dbReference>
<dbReference type="GO" id="GO:0032993">
    <property type="term" value="C:protein-DNA complex"/>
    <property type="evidence" value="ECO:0007669"/>
    <property type="project" value="TreeGrafter"/>
</dbReference>
<evidence type="ECO:0000313" key="17">
    <source>
        <dbReference type="Proteomes" id="UP001237207"/>
    </source>
</evidence>
<comment type="caution">
    <text evidence="16">The sequence shown here is derived from an EMBL/GenBank/DDBJ whole genome shotgun (WGS) entry which is preliminary data.</text>
</comment>
<dbReference type="CDD" id="cd00383">
    <property type="entry name" value="trans_reg_C"/>
    <property type="match status" value="1"/>
</dbReference>
<evidence type="ECO:0000256" key="6">
    <source>
        <dbReference type="ARBA" id="ARBA00023026"/>
    </source>
</evidence>
<dbReference type="Pfam" id="PF00072">
    <property type="entry name" value="Response_reg"/>
    <property type="match status" value="1"/>
</dbReference>
<dbReference type="SMART" id="SM00862">
    <property type="entry name" value="Trans_reg_C"/>
    <property type="match status" value="1"/>
</dbReference>
<keyword evidence="4" id="KW-0902">Two-component regulatory system</keyword>
<gene>
    <name evidence="16" type="ORF">J2S13_003228</name>
</gene>
<dbReference type="Gene3D" id="3.40.50.2300">
    <property type="match status" value="1"/>
</dbReference>
<dbReference type="GO" id="GO:0000156">
    <property type="term" value="F:phosphorelay response regulator activity"/>
    <property type="evidence" value="ECO:0007669"/>
    <property type="project" value="TreeGrafter"/>
</dbReference>
<dbReference type="GO" id="GO:0000976">
    <property type="term" value="F:transcription cis-regulatory region binding"/>
    <property type="evidence" value="ECO:0007669"/>
    <property type="project" value="TreeGrafter"/>
</dbReference>
<dbReference type="FunFam" id="3.40.50.2300:FF:000001">
    <property type="entry name" value="DNA-binding response regulator PhoB"/>
    <property type="match status" value="1"/>
</dbReference>
<keyword evidence="5" id="KW-0805">Transcription regulation</keyword>
<dbReference type="AlphaFoldDB" id="A0AAJ1T6E3"/>
<evidence type="ECO:0000259" key="15">
    <source>
        <dbReference type="PROSITE" id="PS51755"/>
    </source>
</evidence>
<dbReference type="PROSITE" id="PS51755">
    <property type="entry name" value="OMPR_PHOB"/>
    <property type="match status" value="1"/>
</dbReference>
<feature type="DNA-binding region" description="OmpR/PhoB-type" evidence="13">
    <location>
        <begin position="124"/>
        <end position="222"/>
    </location>
</feature>
<dbReference type="EMBL" id="JAUSUC010000071">
    <property type="protein sequence ID" value="MDQ0216744.1"/>
    <property type="molecule type" value="Genomic_DNA"/>
</dbReference>
<comment type="subcellular location">
    <subcellularLocation>
        <location evidence="1">Cytoplasm</location>
    </subcellularLocation>
</comment>
<organism evidence="16 17">
    <name type="scientific">Oikeobacillus pervagus</name>
    <dbReference type="NCBI Taxonomy" id="1325931"/>
    <lineage>
        <taxon>Bacteria</taxon>
        <taxon>Bacillati</taxon>
        <taxon>Bacillota</taxon>
        <taxon>Bacilli</taxon>
        <taxon>Bacillales</taxon>
        <taxon>Bacillaceae</taxon>
        <taxon>Oikeobacillus</taxon>
    </lineage>
</organism>